<name>A0A0D2M254_HYPSF</name>
<gene>
    <name evidence="1" type="ORF">HYPSUDRAFT_46720</name>
</gene>
<proteinExistence type="predicted"/>
<sequence length="81" mass="9203">MEATTCTCNHHRREHSLQPCGCPNDRPEAHPMHICNDAHHKVWCTVCVKWCRTDCASQSSCSQDLCSEETTPKGQFMKSKL</sequence>
<dbReference type="EMBL" id="KN817608">
    <property type="protein sequence ID" value="KJA17183.1"/>
    <property type="molecule type" value="Genomic_DNA"/>
</dbReference>
<organism evidence="1 2">
    <name type="scientific">Hypholoma sublateritium (strain FD-334 SS-4)</name>
    <dbReference type="NCBI Taxonomy" id="945553"/>
    <lineage>
        <taxon>Eukaryota</taxon>
        <taxon>Fungi</taxon>
        <taxon>Dikarya</taxon>
        <taxon>Basidiomycota</taxon>
        <taxon>Agaricomycotina</taxon>
        <taxon>Agaricomycetes</taxon>
        <taxon>Agaricomycetidae</taxon>
        <taxon>Agaricales</taxon>
        <taxon>Agaricineae</taxon>
        <taxon>Strophariaceae</taxon>
        <taxon>Hypholoma</taxon>
    </lineage>
</organism>
<protein>
    <submittedName>
        <fullName evidence="1">Uncharacterized protein</fullName>
    </submittedName>
</protein>
<dbReference type="AlphaFoldDB" id="A0A0D2M254"/>
<reference evidence="2" key="1">
    <citation type="submission" date="2014-04" db="EMBL/GenBank/DDBJ databases">
        <title>Evolutionary Origins and Diversification of the Mycorrhizal Mutualists.</title>
        <authorList>
            <consortium name="DOE Joint Genome Institute"/>
            <consortium name="Mycorrhizal Genomics Consortium"/>
            <person name="Kohler A."/>
            <person name="Kuo A."/>
            <person name="Nagy L.G."/>
            <person name="Floudas D."/>
            <person name="Copeland A."/>
            <person name="Barry K.W."/>
            <person name="Cichocki N."/>
            <person name="Veneault-Fourrey C."/>
            <person name="LaButti K."/>
            <person name="Lindquist E.A."/>
            <person name="Lipzen A."/>
            <person name="Lundell T."/>
            <person name="Morin E."/>
            <person name="Murat C."/>
            <person name="Riley R."/>
            <person name="Ohm R."/>
            <person name="Sun H."/>
            <person name="Tunlid A."/>
            <person name="Henrissat B."/>
            <person name="Grigoriev I.V."/>
            <person name="Hibbett D.S."/>
            <person name="Martin F."/>
        </authorList>
    </citation>
    <scope>NUCLEOTIDE SEQUENCE [LARGE SCALE GENOMIC DNA]</scope>
    <source>
        <strain evidence="2">FD-334 SS-4</strain>
    </source>
</reference>
<keyword evidence="2" id="KW-1185">Reference proteome</keyword>
<dbReference type="Proteomes" id="UP000054270">
    <property type="component" value="Unassembled WGS sequence"/>
</dbReference>
<accession>A0A0D2M254</accession>
<evidence type="ECO:0000313" key="2">
    <source>
        <dbReference type="Proteomes" id="UP000054270"/>
    </source>
</evidence>
<dbReference type="OrthoDB" id="3010120at2759"/>
<evidence type="ECO:0000313" key="1">
    <source>
        <dbReference type="EMBL" id="KJA17183.1"/>
    </source>
</evidence>